<keyword evidence="8" id="KW-0539">Nucleus</keyword>
<evidence type="ECO:0000256" key="1">
    <source>
        <dbReference type="ARBA" id="ARBA00004123"/>
    </source>
</evidence>
<feature type="compositionally biased region" description="Low complexity" evidence="14">
    <location>
        <begin position="101"/>
        <end position="112"/>
    </location>
</feature>
<dbReference type="GO" id="GO:0005634">
    <property type="term" value="C:nucleus"/>
    <property type="evidence" value="ECO:0007669"/>
    <property type="project" value="UniProtKB-SubCell"/>
</dbReference>
<evidence type="ECO:0000256" key="5">
    <source>
        <dbReference type="ARBA" id="ARBA00022862"/>
    </source>
</evidence>
<dbReference type="GO" id="GO:0034599">
    <property type="term" value="P:cellular response to oxidative stress"/>
    <property type="evidence" value="ECO:0007669"/>
    <property type="project" value="UniProtKB-ARBA"/>
</dbReference>
<evidence type="ECO:0000256" key="13">
    <source>
        <dbReference type="ARBA" id="ARBA00077538"/>
    </source>
</evidence>
<evidence type="ECO:0000256" key="8">
    <source>
        <dbReference type="ARBA" id="ARBA00023242"/>
    </source>
</evidence>
<evidence type="ECO:0000256" key="7">
    <source>
        <dbReference type="ARBA" id="ARBA00023157"/>
    </source>
</evidence>
<dbReference type="InterPro" id="IPR036249">
    <property type="entry name" value="Thioredoxin-like_sf"/>
</dbReference>
<dbReference type="PANTHER" id="PTHR42801">
    <property type="entry name" value="THIOREDOXIN-DEPENDENT PEROXIDE REDUCTASE"/>
    <property type="match status" value="1"/>
</dbReference>
<name>A0A165IW82_EXIGL</name>
<evidence type="ECO:0000256" key="11">
    <source>
        <dbReference type="ARBA" id="ARBA00038489"/>
    </source>
</evidence>
<evidence type="ECO:0000256" key="4">
    <source>
        <dbReference type="ARBA" id="ARBA00022559"/>
    </source>
</evidence>
<gene>
    <name evidence="16" type="ORF">EXIGLDRAFT_716596</name>
</gene>
<evidence type="ECO:0000256" key="9">
    <source>
        <dbReference type="ARBA" id="ARBA00023284"/>
    </source>
</evidence>
<keyword evidence="9" id="KW-0676">Redox-active center</keyword>
<dbReference type="PANTHER" id="PTHR42801:SF23">
    <property type="entry name" value="PEROXIREDOXIN DOT5"/>
    <property type="match status" value="1"/>
</dbReference>
<dbReference type="PROSITE" id="PS51352">
    <property type="entry name" value="THIOREDOXIN_2"/>
    <property type="match status" value="1"/>
</dbReference>
<evidence type="ECO:0000256" key="3">
    <source>
        <dbReference type="ARBA" id="ARBA00013017"/>
    </source>
</evidence>
<feature type="compositionally biased region" description="Basic and acidic residues" evidence="14">
    <location>
        <begin position="50"/>
        <end position="71"/>
    </location>
</feature>
<dbReference type="InParanoid" id="A0A165IW82"/>
<comment type="similarity">
    <text evidence="11">Belongs to the peroxiredoxin family. BCP/PrxQ subfamily.</text>
</comment>
<comment type="catalytic activity">
    <reaction evidence="12">
        <text>a hydroperoxide + [thioredoxin]-dithiol = an alcohol + [thioredoxin]-disulfide + H2O</text>
        <dbReference type="Rhea" id="RHEA:62620"/>
        <dbReference type="Rhea" id="RHEA-COMP:10698"/>
        <dbReference type="Rhea" id="RHEA-COMP:10700"/>
        <dbReference type="ChEBI" id="CHEBI:15377"/>
        <dbReference type="ChEBI" id="CHEBI:29950"/>
        <dbReference type="ChEBI" id="CHEBI:30879"/>
        <dbReference type="ChEBI" id="CHEBI:35924"/>
        <dbReference type="ChEBI" id="CHEBI:50058"/>
        <dbReference type="EC" id="1.11.1.24"/>
    </reaction>
</comment>
<evidence type="ECO:0000313" key="16">
    <source>
        <dbReference type="EMBL" id="KZV93963.1"/>
    </source>
</evidence>
<dbReference type="Gene3D" id="3.40.30.10">
    <property type="entry name" value="Glutaredoxin"/>
    <property type="match status" value="1"/>
</dbReference>
<feature type="domain" description="Thioredoxin" evidence="15">
    <location>
        <begin position="149"/>
        <end position="295"/>
    </location>
</feature>
<dbReference type="EC" id="1.11.1.24" evidence="3"/>
<dbReference type="OrthoDB" id="338622at2759"/>
<evidence type="ECO:0000256" key="10">
    <source>
        <dbReference type="ARBA" id="ARBA00032824"/>
    </source>
</evidence>
<evidence type="ECO:0000256" key="12">
    <source>
        <dbReference type="ARBA" id="ARBA00049091"/>
    </source>
</evidence>
<dbReference type="Proteomes" id="UP000077266">
    <property type="component" value="Unassembled WGS sequence"/>
</dbReference>
<proteinExistence type="inferred from homology"/>
<feature type="compositionally biased region" description="Basic and acidic residues" evidence="14">
    <location>
        <begin position="14"/>
        <end position="35"/>
    </location>
</feature>
<dbReference type="InterPro" id="IPR000866">
    <property type="entry name" value="AhpC/TSA"/>
</dbReference>
<feature type="compositionally biased region" description="Acidic residues" evidence="14">
    <location>
        <begin position="72"/>
        <end position="86"/>
    </location>
</feature>
<dbReference type="SUPFAM" id="SSF52833">
    <property type="entry name" value="Thioredoxin-like"/>
    <property type="match status" value="1"/>
</dbReference>
<dbReference type="EMBL" id="KV425981">
    <property type="protein sequence ID" value="KZV93963.1"/>
    <property type="molecule type" value="Genomic_DNA"/>
</dbReference>
<dbReference type="STRING" id="1314781.A0A165IW82"/>
<dbReference type="Pfam" id="PF00578">
    <property type="entry name" value="AhpC-TSA"/>
    <property type="match status" value="1"/>
</dbReference>
<accession>A0A165IW82</accession>
<dbReference type="GO" id="GO:0045454">
    <property type="term" value="P:cell redox homeostasis"/>
    <property type="evidence" value="ECO:0007669"/>
    <property type="project" value="TreeGrafter"/>
</dbReference>
<evidence type="ECO:0000256" key="14">
    <source>
        <dbReference type="SAM" id="MobiDB-lite"/>
    </source>
</evidence>
<keyword evidence="4" id="KW-0575">Peroxidase</keyword>
<dbReference type="GO" id="GO:0005737">
    <property type="term" value="C:cytoplasm"/>
    <property type="evidence" value="ECO:0007669"/>
    <property type="project" value="TreeGrafter"/>
</dbReference>
<feature type="compositionally biased region" description="Acidic residues" evidence="14">
    <location>
        <begin position="131"/>
        <end position="143"/>
    </location>
</feature>
<evidence type="ECO:0000256" key="2">
    <source>
        <dbReference type="ARBA" id="ARBA00011245"/>
    </source>
</evidence>
<dbReference type="GO" id="GO:0008379">
    <property type="term" value="F:thioredoxin peroxidase activity"/>
    <property type="evidence" value="ECO:0007669"/>
    <property type="project" value="TreeGrafter"/>
</dbReference>
<evidence type="ECO:0000256" key="6">
    <source>
        <dbReference type="ARBA" id="ARBA00023002"/>
    </source>
</evidence>
<evidence type="ECO:0000313" key="17">
    <source>
        <dbReference type="Proteomes" id="UP000077266"/>
    </source>
</evidence>
<reference evidence="16 17" key="1">
    <citation type="journal article" date="2016" name="Mol. Biol. Evol.">
        <title>Comparative Genomics of Early-Diverging Mushroom-Forming Fungi Provides Insights into the Origins of Lignocellulose Decay Capabilities.</title>
        <authorList>
            <person name="Nagy L.G."/>
            <person name="Riley R."/>
            <person name="Tritt A."/>
            <person name="Adam C."/>
            <person name="Daum C."/>
            <person name="Floudas D."/>
            <person name="Sun H."/>
            <person name="Yadav J.S."/>
            <person name="Pangilinan J."/>
            <person name="Larsson K.H."/>
            <person name="Matsuura K."/>
            <person name="Barry K."/>
            <person name="Labutti K."/>
            <person name="Kuo R."/>
            <person name="Ohm R.A."/>
            <person name="Bhattacharya S.S."/>
            <person name="Shirouzu T."/>
            <person name="Yoshinaga Y."/>
            <person name="Martin F.M."/>
            <person name="Grigoriev I.V."/>
            <person name="Hibbett D.S."/>
        </authorList>
    </citation>
    <scope>NUCLEOTIDE SEQUENCE [LARGE SCALE GENOMIC DNA]</scope>
    <source>
        <strain evidence="16 17">HHB12029</strain>
    </source>
</reference>
<evidence type="ECO:0000259" key="15">
    <source>
        <dbReference type="PROSITE" id="PS51352"/>
    </source>
</evidence>
<dbReference type="FunFam" id="3.40.30.10:FF:000157">
    <property type="entry name" value="DOT5p Nuclear thiol peroxidase"/>
    <property type="match status" value="1"/>
</dbReference>
<dbReference type="AlphaFoldDB" id="A0A165IW82"/>
<dbReference type="InterPro" id="IPR013766">
    <property type="entry name" value="Thioredoxin_domain"/>
</dbReference>
<feature type="compositionally biased region" description="Basic residues" evidence="14">
    <location>
        <begin position="40"/>
        <end position="49"/>
    </location>
</feature>
<keyword evidence="7" id="KW-1015">Disulfide bond</keyword>
<comment type="subunit">
    <text evidence="2">Monomer.</text>
</comment>
<keyword evidence="6" id="KW-0560">Oxidoreductase</keyword>
<feature type="compositionally biased region" description="Basic and acidic residues" evidence="14">
    <location>
        <begin position="120"/>
        <end position="130"/>
    </location>
</feature>
<dbReference type="CDD" id="cd03017">
    <property type="entry name" value="PRX_BCP"/>
    <property type="match status" value="1"/>
</dbReference>
<dbReference type="InterPro" id="IPR050924">
    <property type="entry name" value="Peroxiredoxin_BCP/PrxQ"/>
</dbReference>
<comment type="subcellular location">
    <subcellularLocation>
        <location evidence="1">Nucleus</location>
    </subcellularLocation>
</comment>
<keyword evidence="17" id="KW-1185">Reference proteome</keyword>
<keyword evidence="5" id="KW-0049">Antioxidant</keyword>
<feature type="region of interest" description="Disordered" evidence="14">
    <location>
        <begin position="1"/>
        <end position="147"/>
    </location>
</feature>
<sequence length="295" mass="31506">MPRATKTAAAAGSPERDPGEPRRSSRIKQNEKDKPAPPPPKKKAAKPRAKKADGDASEAKTTKKRTAADKEADAEEAGEAKDDAEEPAPKKAKAGSEKPASKPASKASRAGSTKPASKAAAKDDAKKADEGPDTIPEEEDDAGEEIKALEIGDVLPDITLKTEKNEDISIKSLAEETGVVLFLFPKADTPGCTKQACGFRDIYKEFTDVGYTVYGLSGDAPTATTKWQTKNELPYSFLSDPKKELIKALGAVSGKSTKRSHFVFEKGGKLLDKKIPVKPEESPTKALEFIKSLKA</sequence>
<protein>
    <recommendedName>
        <fullName evidence="3">thioredoxin-dependent peroxiredoxin</fullName>
        <ecNumber evidence="3">1.11.1.24</ecNumber>
    </recommendedName>
    <alternativeName>
        <fullName evidence="13">Nuclear thiol peroxidase</fullName>
    </alternativeName>
    <alternativeName>
        <fullName evidence="10">Thioredoxin peroxidase</fullName>
    </alternativeName>
</protein>
<organism evidence="16 17">
    <name type="scientific">Exidia glandulosa HHB12029</name>
    <dbReference type="NCBI Taxonomy" id="1314781"/>
    <lineage>
        <taxon>Eukaryota</taxon>
        <taxon>Fungi</taxon>
        <taxon>Dikarya</taxon>
        <taxon>Basidiomycota</taxon>
        <taxon>Agaricomycotina</taxon>
        <taxon>Agaricomycetes</taxon>
        <taxon>Auriculariales</taxon>
        <taxon>Exidiaceae</taxon>
        <taxon>Exidia</taxon>
    </lineage>
</organism>